<evidence type="ECO:0008006" key="4">
    <source>
        <dbReference type="Google" id="ProtNLM"/>
    </source>
</evidence>
<feature type="repeat" description="TPR" evidence="1">
    <location>
        <begin position="193"/>
        <end position="226"/>
    </location>
</feature>
<keyword evidence="3" id="KW-1185">Reference proteome</keyword>
<dbReference type="EMBL" id="AP019860">
    <property type="protein sequence ID" value="BBM87213.1"/>
    <property type="molecule type" value="Genomic_DNA"/>
</dbReference>
<dbReference type="InterPro" id="IPR019734">
    <property type="entry name" value="TPR_rpt"/>
</dbReference>
<dbReference type="AlphaFoldDB" id="A0A5S9F6H7"/>
<organism evidence="2 3">
    <name type="scientific">Uabimicrobium amorphum</name>
    <dbReference type="NCBI Taxonomy" id="2596890"/>
    <lineage>
        <taxon>Bacteria</taxon>
        <taxon>Pseudomonadati</taxon>
        <taxon>Planctomycetota</taxon>
        <taxon>Candidatus Uabimicrobiia</taxon>
        <taxon>Candidatus Uabimicrobiales</taxon>
        <taxon>Candidatus Uabimicrobiaceae</taxon>
        <taxon>Candidatus Uabimicrobium</taxon>
    </lineage>
</organism>
<evidence type="ECO:0000313" key="3">
    <source>
        <dbReference type="Proteomes" id="UP000326354"/>
    </source>
</evidence>
<reference evidence="2 3" key="1">
    <citation type="submission" date="2019-08" db="EMBL/GenBank/DDBJ databases">
        <title>Complete genome sequence of Candidatus Uab amorphum.</title>
        <authorList>
            <person name="Shiratori T."/>
            <person name="Suzuki S."/>
            <person name="Kakizawa Y."/>
            <person name="Ishida K."/>
        </authorList>
    </citation>
    <scope>NUCLEOTIDE SEQUENCE [LARGE SCALE GENOMIC DNA]</scope>
    <source>
        <strain evidence="2 3">SRT547</strain>
    </source>
</reference>
<dbReference type="OrthoDB" id="9812424at2"/>
<sequence length="239" mass="27211">MKRLCLLCLFIVSIVASPELINKAKEVEKTFSLKDLEAVQKELRQWMDKNPQDDNAHYWFARVCLANCNVQRFFRRELSDKQGKNITRPGTAKVAEKGIVVLDKLLKKRANWSELYRVRGELHSHTIVGFLTGMSKGPQALEDLNRSIEIDKNNSLAHIANAKMFYYNPPIAGGDVDRGIATCKKAVKLGGDDKAYTLLGRCYIKKGRPKRAELYLRKALKINPKNLEAQHFLNIALQK</sequence>
<name>A0A5S9F6H7_UABAM</name>
<dbReference type="PROSITE" id="PS50005">
    <property type="entry name" value="TPR"/>
    <property type="match status" value="1"/>
</dbReference>
<dbReference type="SMART" id="SM00028">
    <property type="entry name" value="TPR"/>
    <property type="match status" value="1"/>
</dbReference>
<dbReference type="SUPFAM" id="SSF48452">
    <property type="entry name" value="TPR-like"/>
    <property type="match status" value="1"/>
</dbReference>
<dbReference type="Pfam" id="PF00515">
    <property type="entry name" value="TPR_1"/>
    <property type="match status" value="1"/>
</dbReference>
<evidence type="ECO:0000313" key="2">
    <source>
        <dbReference type="EMBL" id="BBM87213.1"/>
    </source>
</evidence>
<protein>
    <recommendedName>
        <fullName evidence="4">Tetratricopeptide repeat protein</fullName>
    </recommendedName>
</protein>
<dbReference type="Proteomes" id="UP000326354">
    <property type="component" value="Chromosome"/>
</dbReference>
<evidence type="ECO:0000256" key="1">
    <source>
        <dbReference type="PROSITE-ProRule" id="PRU00339"/>
    </source>
</evidence>
<keyword evidence="1" id="KW-0802">TPR repeat</keyword>
<proteinExistence type="predicted"/>
<dbReference type="PROSITE" id="PS50293">
    <property type="entry name" value="TPR_REGION"/>
    <property type="match status" value="1"/>
</dbReference>
<dbReference type="InterPro" id="IPR011990">
    <property type="entry name" value="TPR-like_helical_dom_sf"/>
</dbReference>
<dbReference type="RefSeq" id="WP_151971240.1">
    <property type="nucleotide sequence ID" value="NZ_AP019860.1"/>
</dbReference>
<gene>
    <name evidence="2" type="ORF">UABAM_05616</name>
</gene>
<dbReference type="KEGG" id="uam:UABAM_05616"/>
<accession>A0A5S9F6H7</accession>
<dbReference type="Gene3D" id="1.25.40.10">
    <property type="entry name" value="Tetratricopeptide repeat domain"/>
    <property type="match status" value="1"/>
</dbReference>